<dbReference type="GO" id="GO:0008999">
    <property type="term" value="F:protein-N-terminal-alanine acetyltransferase activity"/>
    <property type="evidence" value="ECO:0007669"/>
    <property type="project" value="TreeGrafter"/>
</dbReference>
<dbReference type="SUPFAM" id="SSF55729">
    <property type="entry name" value="Acyl-CoA N-acyltransferases (Nat)"/>
    <property type="match status" value="1"/>
</dbReference>
<dbReference type="GO" id="GO:0005737">
    <property type="term" value="C:cytoplasm"/>
    <property type="evidence" value="ECO:0007669"/>
    <property type="project" value="TreeGrafter"/>
</dbReference>
<dbReference type="InterPro" id="IPR051908">
    <property type="entry name" value="Ribosomal_N-acetyltransferase"/>
</dbReference>
<sequence>MRQSVEQTQARDAQREAIRWGITLKGEGQVIGACSFHHFDPDFHRAETGYELNRAFWGRGVMTEAMSAILTYGFAELGLHRVETIIDSVNERSKSLLLKLGFTYEGNLRQRYSFQGRFEDEHYFGLLKDE</sequence>
<evidence type="ECO:0000259" key="1">
    <source>
        <dbReference type="PROSITE" id="PS51186"/>
    </source>
</evidence>
<reference evidence="2 3" key="1">
    <citation type="journal article" date="2011" name="Stand. Genomic Sci.">
        <title>Non-contiguous finished genome sequence and contextual data of the filamentous soil bacterium Ktedonobacter racemifer type strain (SOSP1-21).</title>
        <authorList>
            <person name="Chang Y.J."/>
            <person name="Land M."/>
            <person name="Hauser L."/>
            <person name="Chertkov O."/>
            <person name="Del Rio T.G."/>
            <person name="Nolan M."/>
            <person name="Copeland A."/>
            <person name="Tice H."/>
            <person name="Cheng J.F."/>
            <person name="Lucas S."/>
            <person name="Han C."/>
            <person name="Goodwin L."/>
            <person name="Pitluck S."/>
            <person name="Ivanova N."/>
            <person name="Ovchinikova G."/>
            <person name="Pati A."/>
            <person name="Chen A."/>
            <person name="Palaniappan K."/>
            <person name="Mavromatis K."/>
            <person name="Liolios K."/>
            <person name="Brettin T."/>
            <person name="Fiebig A."/>
            <person name="Rohde M."/>
            <person name="Abt B."/>
            <person name="Goker M."/>
            <person name="Detter J.C."/>
            <person name="Woyke T."/>
            <person name="Bristow J."/>
            <person name="Eisen J.A."/>
            <person name="Markowitz V."/>
            <person name="Hugenholtz P."/>
            <person name="Kyrpides N.C."/>
            <person name="Klenk H.P."/>
            <person name="Lapidus A."/>
        </authorList>
    </citation>
    <scope>NUCLEOTIDE SEQUENCE [LARGE SCALE GENOMIC DNA]</scope>
    <source>
        <strain evidence="3">DSM 44963</strain>
    </source>
</reference>
<dbReference type="PANTHER" id="PTHR43441:SF11">
    <property type="entry name" value="RIBOSOMAL-PROTEIN-SERINE ACETYLTRANSFERASE"/>
    <property type="match status" value="1"/>
</dbReference>
<keyword evidence="3" id="KW-1185">Reference proteome</keyword>
<protein>
    <submittedName>
        <fullName evidence="2">GCN5-related N-acetyltransferase</fullName>
    </submittedName>
</protein>
<dbReference type="InterPro" id="IPR016181">
    <property type="entry name" value="Acyl_CoA_acyltransferase"/>
</dbReference>
<dbReference type="InParanoid" id="D6TVH9"/>
<name>D6TVH9_KTERA</name>
<dbReference type="EMBL" id="ADVG01000003">
    <property type="protein sequence ID" value="EFH85382.1"/>
    <property type="molecule type" value="Genomic_DNA"/>
</dbReference>
<dbReference type="AlphaFoldDB" id="D6TVH9"/>
<dbReference type="FunCoup" id="D6TVH9">
    <property type="interactions" value="46"/>
</dbReference>
<dbReference type="Gene3D" id="3.40.630.30">
    <property type="match status" value="1"/>
</dbReference>
<accession>D6TVH9</accession>
<feature type="domain" description="N-acetyltransferase" evidence="1">
    <location>
        <begin position="1"/>
        <end position="125"/>
    </location>
</feature>
<dbReference type="Proteomes" id="UP000004508">
    <property type="component" value="Unassembled WGS sequence"/>
</dbReference>
<dbReference type="OrthoDB" id="9785602at2"/>
<keyword evidence="2" id="KW-0808">Transferase</keyword>
<dbReference type="PANTHER" id="PTHR43441">
    <property type="entry name" value="RIBOSOMAL-PROTEIN-SERINE ACETYLTRANSFERASE"/>
    <property type="match status" value="1"/>
</dbReference>
<evidence type="ECO:0000313" key="3">
    <source>
        <dbReference type="Proteomes" id="UP000004508"/>
    </source>
</evidence>
<organism evidence="2 3">
    <name type="scientific">Ktedonobacter racemifer DSM 44963</name>
    <dbReference type="NCBI Taxonomy" id="485913"/>
    <lineage>
        <taxon>Bacteria</taxon>
        <taxon>Bacillati</taxon>
        <taxon>Chloroflexota</taxon>
        <taxon>Ktedonobacteria</taxon>
        <taxon>Ktedonobacterales</taxon>
        <taxon>Ktedonobacteraceae</taxon>
        <taxon>Ktedonobacter</taxon>
    </lineage>
</organism>
<proteinExistence type="predicted"/>
<dbReference type="STRING" id="485913.Krac_6596"/>
<dbReference type="eggNOG" id="COG1670">
    <property type="taxonomic scope" value="Bacteria"/>
</dbReference>
<dbReference type="GO" id="GO:1990189">
    <property type="term" value="F:protein N-terminal-serine acetyltransferase activity"/>
    <property type="evidence" value="ECO:0007669"/>
    <property type="project" value="TreeGrafter"/>
</dbReference>
<dbReference type="InterPro" id="IPR000182">
    <property type="entry name" value="GNAT_dom"/>
</dbReference>
<dbReference type="Pfam" id="PF13302">
    <property type="entry name" value="Acetyltransf_3"/>
    <property type="match status" value="1"/>
</dbReference>
<evidence type="ECO:0000313" key="2">
    <source>
        <dbReference type="EMBL" id="EFH85382.1"/>
    </source>
</evidence>
<gene>
    <name evidence="2" type="ORF">Krac_6596</name>
</gene>
<dbReference type="PROSITE" id="PS51186">
    <property type="entry name" value="GNAT"/>
    <property type="match status" value="1"/>
</dbReference>
<comment type="caution">
    <text evidence="2">The sequence shown here is derived from an EMBL/GenBank/DDBJ whole genome shotgun (WGS) entry which is preliminary data.</text>
</comment>